<gene>
    <name evidence="3" type="ORF">F5891DRAFT_1243391</name>
</gene>
<feature type="transmembrane region" description="Helical" evidence="2">
    <location>
        <begin position="98"/>
        <end position="117"/>
    </location>
</feature>
<keyword evidence="2" id="KW-1133">Transmembrane helix</keyword>
<dbReference type="EMBL" id="JABBWK010000048">
    <property type="protein sequence ID" value="KAG1897282.1"/>
    <property type="molecule type" value="Genomic_DNA"/>
</dbReference>
<keyword evidence="2" id="KW-0812">Transmembrane</keyword>
<dbReference type="InterPro" id="IPR046521">
    <property type="entry name" value="DUF6698"/>
</dbReference>
<organism evidence="3 4">
    <name type="scientific">Suillus fuscotomentosus</name>
    <dbReference type="NCBI Taxonomy" id="1912939"/>
    <lineage>
        <taxon>Eukaryota</taxon>
        <taxon>Fungi</taxon>
        <taxon>Dikarya</taxon>
        <taxon>Basidiomycota</taxon>
        <taxon>Agaricomycotina</taxon>
        <taxon>Agaricomycetes</taxon>
        <taxon>Agaricomycetidae</taxon>
        <taxon>Boletales</taxon>
        <taxon>Suillineae</taxon>
        <taxon>Suillaceae</taxon>
        <taxon>Suillus</taxon>
    </lineage>
</organism>
<sequence length="594" mass="67188">MKFLKAPKRAAKFRCAGEAHERSIHDYGFQYAPLMVRDVLEKLMSAPFMIIGTNVAGTGNVIAYLPTSVPTAQPSHVTARSDYGVERLTLSMRSQTHWVNLAFKWIYFTFLALQFVLALGNRPKSEQTAYAITLQVYIFLAVYLLICSFWLTSKAFANILNELKNNSEGDAFGGKEVLRDSSSWCCSADRNLVVLNTKPADSVRLLSHFHSSHIHHSHLPLTPPNASTKSSIVHLMSQMSIQSDGPPSEVGALKRRLALLEAQNAELRKLPMEEKSVRLHLEGRVIRRLICLTERVEDLIAEFDRCVTLGIELDDDATVNDLEDDRRYRSYKKLATWCPSVRRLVHSVVEDSELSCIYSKLNKGADGARANDTTQLKVTIASWLMQATPPPNPVIHGQSKMGRGFNNDATRRLKCPVDYDWSDPVIQQGIRDYHPDYHGLFKGKLLLKTFKYIFTSPTSTELDDQEQTSPAMLSMQGPPKQRRTDGERRTHCNVAGLLNMKSVQPRSIAYAAVQLRFALSSTGSWCIVDDEFNHQEFYDNIVDFLELAATSDAVKEVEDLLLWWNRKVFGRKHVSVYRPQRTEQLSVARCSSRC</sequence>
<dbReference type="RefSeq" id="XP_041222858.1">
    <property type="nucleotide sequence ID" value="XM_041369765.1"/>
</dbReference>
<evidence type="ECO:0000313" key="3">
    <source>
        <dbReference type="EMBL" id="KAG1897282.1"/>
    </source>
</evidence>
<dbReference type="GeneID" id="64664063"/>
<keyword evidence="4" id="KW-1185">Reference proteome</keyword>
<feature type="transmembrane region" description="Helical" evidence="2">
    <location>
        <begin position="129"/>
        <end position="151"/>
    </location>
</feature>
<protein>
    <submittedName>
        <fullName evidence="3">Uncharacterized protein</fullName>
    </submittedName>
</protein>
<proteinExistence type="predicted"/>
<feature type="transmembrane region" description="Helical" evidence="2">
    <location>
        <begin position="43"/>
        <end position="65"/>
    </location>
</feature>
<dbReference type="AlphaFoldDB" id="A0AAD4HI27"/>
<name>A0AAD4HI27_9AGAM</name>
<evidence type="ECO:0000256" key="2">
    <source>
        <dbReference type="SAM" id="Phobius"/>
    </source>
</evidence>
<reference evidence="3" key="1">
    <citation type="journal article" date="2020" name="New Phytol.">
        <title>Comparative genomics reveals dynamic genome evolution in host specialist ectomycorrhizal fungi.</title>
        <authorList>
            <person name="Lofgren L.A."/>
            <person name="Nguyen N.H."/>
            <person name="Vilgalys R."/>
            <person name="Ruytinx J."/>
            <person name="Liao H.L."/>
            <person name="Branco S."/>
            <person name="Kuo A."/>
            <person name="LaButti K."/>
            <person name="Lipzen A."/>
            <person name="Andreopoulos W."/>
            <person name="Pangilinan J."/>
            <person name="Riley R."/>
            <person name="Hundley H."/>
            <person name="Na H."/>
            <person name="Barry K."/>
            <person name="Grigoriev I.V."/>
            <person name="Stajich J.E."/>
            <person name="Kennedy P.G."/>
        </authorList>
    </citation>
    <scope>NUCLEOTIDE SEQUENCE</scope>
    <source>
        <strain evidence="3">FC203</strain>
    </source>
</reference>
<keyword evidence="2" id="KW-0472">Membrane</keyword>
<dbReference type="Proteomes" id="UP001195769">
    <property type="component" value="Unassembled WGS sequence"/>
</dbReference>
<evidence type="ECO:0000313" key="4">
    <source>
        <dbReference type="Proteomes" id="UP001195769"/>
    </source>
</evidence>
<evidence type="ECO:0000256" key="1">
    <source>
        <dbReference type="SAM" id="MobiDB-lite"/>
    </source>
</evidence>
<feature type="region of interest" description="Disordered" evidence="1">
    <location>
        <begin position="461"/>
        <end position="488"/>
    </location>
</feature>
<comment type="caution">
    <text evidence="3">The sequence shown here is derived from an EMBL/GenBank/DDBJ whole genome shotgun (WGS) entry which is preliminary data.</text>
</comment>
<accession>A0AAD4HI27</accession>
<dbReference type="Pfam" id="PF20414">
    <property type="entry name" value="DUF6698"/>
    <property type="match status" value="1"/>
</dbReference>